<dbReference type="InterPro" id="IPR018996">
    <property type="entry name" value="Man1/Src1-like_C"/>
</dbReference>
<dbReference type="GO" id="GO:0071763">
    <property type="term" value="P:nuclear membrane organization"/>
    <property type="evidence" value="ECO:0007669"/>
    <property type="project" value="TreeGrafter"/>
</dbReference>
<feature type="domain" description="Man1/Src1-like C-terminal" evidence="9">
    <location>
        <begin position="121"/>
        <end position="336"/>
    </location>
</feature>
<feature type="region of interest" description="Disordered" evidence="7">
    <location>
        <begin position="1"/>
        <end position="35"/>
    </location>
</feature>
<dbReference type="PANTHER" id="PTHR47808">
    <property type="entry name" value="INNER NUCLEAR MEMBRANE PROTEIN HEH2-RELATED"/>
    <property type="match status" value="1"/>
</dbReference>
<keyword evidence="6" id="KW-0539">Nucleus</keyword>
<accession>A0A9P8GRE5</accession>
<evidence type="ECO:0000256" key="6">
    <source>
        <dbReference type="ARBA" id="ARBA00023242"/>
    </source>
</evidence>
<evidence type="ECO:0000256" key="4">
    <source>
        <dbReference type="ARBA" id="ARBA00022989"/>
    </source>
</evidence>
<evidence type="ECO:0000256" key="5">
    <source>
        <dbReference type="ARBA" id="ARBA00023136"/>
    </source>
</evidence>
<keyword evidence="5 8" id="KW-0472">Membrane</keyword>
<comment type="subcellular location">
    <subcellularLocation>
        <location evidence="1">Nucleus inner membrane</location>
    </subcellularLocation>
</comment>
<dbReference type="InterPro" id="IPR041885">
    <property type="entry name" value="MAN1_winged_helix_dom"/>
</dbReference>
<dbReference type="InterPro" id="IPR044780">
    <property type="entry name" value="Heh2/Src1"/>
</dbReference>
<dbReference type="EMBL" id="JAHFYH010000001">
    <property type="protein sequence ID" value="KAH0237828.1"/>
    <property type="molecule type" value="Genomic_DNA"/>
</dbReference>
<feature type="compositionally biased region" description="Basic and acidic residues" evidence="7">
    <location>
        <begin position="10"/>
        <end position="20"/>
    </location>
</feature>
<reference evidence="10" key="2">
    <citation type="submission" date="2021-08" db="EMBL/GenBank/DDBJ databases">
        <authorList>
            <person name="Gostincar C."/>
            <person name="Sun X."/>
            <person name="Song Z."/>
            <person name="Gunde-Cimerman N."/>
        </authorList>
    </citation>
    <scope>NUCLEOTIDE SEQUENCE</scope>
    <source>
        <strain evidence="10">EXF-8016</strain>
    </source>
</reference>
<evidence type="ECO:0000313" key="10">
    <source>
        <dbReference type="EMBL" id="KAH0237828.1"/>
    </source>
</evidence>
<feature type="non-terminal residue" evidence="10">
    <location>
        <position position="490"/>
    </location>
</feature>
<evidence type="ECO:0000256" key="8">
    <source>
        <dbReference type="SAM" id="Phobius"/>
    </source>
</evidence>
<evidence type="ECO:0000313" key="11">
    <source>
        <dbReference type="Proteomes" id="UP000767238"/>
    </source>
</evidence>
<feature type="region of interest" description="Disordered" evidence="7">
    <location>
        <begin position="348"/>
        <end position="367"/>
    </location>
</feature>
<evidence type="ECO:0000259" key="9">
    <source>
        <dbReference type="Pfam" id="PF09402"/>
    </source>
</evidence>
<evidence type="ECO:0000256" key="7">
    <source>
        <dbReference type="SAM" id="MobiDB-lite"/>
    </source>
</evidence>
<dbReference type="AlphaFoldDB" id="A0A9P8GRE5"/>
<dbReference type="Gene3D" id="1.10.10.1180">
    <property type="entry name" value="MAN1, winged-helix domain"/>
    <property type="match status" value="1"/>
</dbReference>
<evidence type="ECO:0000256" key="1">
    <source>
        <dbReference type="ARBA" id="ARBA00004540"/>
    </source>
</evidence>
<keyword evidence="2" id="KW-0597">Phosphoprotein</keyword>
<organism evidence="10 11">
    <name type="scientific">Aureobasidium melanogenum</name>
    <name type="common">Aureobasidium pullulans var. melanogenum</name>
    <dbReference type="NCBI Taxonomy" id="46634"/>
    <lineage>
        <taxon>Eukaryota</taxon>
        <taxon>Fungi</taxon>
        <taxon>Dikarya</taxon>
        <taxon>Ascomycota</taxon>
        <taxon>Pezizomycotina</taxon>
        <taxon>Dothideomycetes</taxon>
        <taxon>Dothideomycetidae</taxon>
        <taxon>Dothideales</taxon>
        <taxon>Saccotheciaceae</taxon>
        <taxon>Aureobasidium</taxon>
    </lineage>
</organism>
<evidence type="ECO:0000256" key="2">
    <source>
        <dbReference type="ARBA" id="ARBA00022553"/>
    </source>
</evidence>
<name>A0A9P8GRE5_AURME</name>
<sequence length="490" mass="54654">MMAGEEFTPEEQHELIKAQEENPSSALSRVPRKQKPRSGAAKAGFTTVFFTILVAVAAVWRQEKIKVGFCGIGQPSETFAGADIPEWASTFILFVMTDLCLSHTLSRLVVSSLYRLPASRITVLREANAKYECGETKAPYVTEPQLKATIAAKGKNMKDILDLIDQAIDDVPKRDEVKTKTRLRYNRQTSVRSFRSTSLAAVSFRCALKRSVRLTIRQHLRELVGIVALAITAAYGQRTISKRRSTSTQAKHLAGVALDKLATQASLHAQDPVGYPEPLISMVALRDDVLRDEFRAQERNRIWTAVQKLVEGNANVRTMVREGRTGDVSRMWEWIGAVYRIEGGSAHQSPAVGKITSPGRLDDNMTSGSGLEIEKRKWEDAKESFVPISIEVNDLMKHNKQRISACKDRSSPVNTSPALIHGTTTLDFCVRDSHKYRQNGKQPCYLVRRVFGAILGLFSTRPRPHLSISPPVRSIHALRRPRALNSRQAT</sequence>
<dbReference type="GO" id="GO:0034399">
    <property type="term" value="C:nuclear periphery"/>
    <property type="evidence" value="ECO:0007669"/>
    <property type="project" value="TreeGrafter"/>
</dbReference>
<dbReference type="Pfam" id="PF09402">
    <property type="entry name" value="MSC"/>
    <property type="match status" value="1"/>
</dbReference>
<protein>
    <recommendedName>
        <fullName evidence="9">Man1/Src1-like C-terminal domain-containing protein</fullName>
    </recommendedName>
</protein>
<proteinExistence type="predicted"/>
<dbReference type="Proteomes" id="UP000767238">
    <property type="component" value="Unassembled WGS sequence"/>
</dbReference>
<keyword evidence="4 8" id="KW-1133">Transmembrane helix</keyword>
<dbReference type="GO" id="GO:0003682">
    <property type="term" value="F:chromatin binding"/>
    <property type="evidence" value="ECO:0007669"/>
    <property type="project" value="InterPro"/>
</dbReference>
<comment type="caution">
    <text evidence="10">The sequence shown here is derived from an EMBL/GenBank/DDBJ whole genome shotgun (WGS) entry which is preliminary data.</text>
</comment>
<reference evidence="10" key="1">
    <citation type="journal article" date="2021" name="J Fungi (Basel)">
        <title>Virulence traits and population genomics of the black yeast Aureobasidium melanogenum.</title>
        <authorList>
            <person name="Cernosa A."/>
            <person name="Sun X."/>
            <person name="Gostincar C."/>
            <person name="Fang C."/>
            <person name="Gunde-Cimerman N."/>
            <person name="Song Z."/>
        </authorList>
    </citation>
    <scope>NUCLEOTIDE SEQUENCE</scope>
    <source>
        <strain evidence="10">EXF-8016</strain>
    </source>
</reference>
<feature type="transmembrane region" description="Helical" evidence="8">
    <location>
        <begin position="39"/>
        <end position="60"/>
    </location>
</feature>
<evidence type="ECO:0000256" key="3">
    <source>
        <dbReference type="ARBA" id="ARBA00022692"/>
    </source>
</evidence>
<dbReference type="PANTHER" id="PTHR47808:SF2">
    <property type="entry name" value="LEM DOMAIN-CONTAINING PROTEIN 2"/>
    <property type="match status" value="1"/>
</dbReference>
<dbReference type="GO" id="GO:0005783">
    <property type="term" value="C:endoplasmic reticulum"/>
    <property type="evidence" value="ECO:0007669"/>
    <property type="project" value="TreeGrafter"/>
</dbReference>
<gene>
    <name evidence="10" type="ORF">KCV03_g421</name>
</gene>
<dbReference type="GO" id="GO:0005637">
    <property type="term" value="C:nuclear inner membrane"/>
    <property type="evidence" value="ECO:0007669"/>
    <property type="project" value="UniProtKB-SubCell"/>
</dbReference>
<keyword evidence="3 8" id="KW-0812">Transmembrane</keyword>